<evidence type="ECO:0000256" key="2">
    <source>
        <dbReference type="ARBA" id="ARBA00022679"/>
    </source>
</evidence>
<dbReference type="Pfam" id="PF02926">
    <property type="entry name" value="THUMP"/>
    <property type="match status" value="1"/>
</dbReference>
<evidence type="ECO:0000259" key="3">
    <source>
        <dbReference type="SMART" id="SM00981"/>
    </source>
</evidence>
<dbReference type="PANTHER" id="PTHR47313">
    <property type="entry name" value="RIBOSOMAL RNA LARGE SUBUNIT METHYLTRANSFERASE K/L"/>
    <property type="match status" value="1"/>
</dbReference>
<evidence type="ECO:0000256" key="1">
    <source>
        <dbReference type="ARBA" id="ARBA00022603"/>
    </source>
</evidence>
<dbReference type="CDD" id="cd11715">
    <property type="entry name" value="THUMP_AdoMetMT"/>
    <property type="match status" value="1"/>
</dbReference>
<keyword evidence="1 4" id="KW-0489">Methyltransferase</keyword>
<name>A0A556PTY7_9BACI</name>
<dbReference type="Gene3D" id="3.40.50.150">
    <property type="entry name" value="Vaccinia Virus protein VP39"/>
    <property type="match status" value="1"/>
</dbReference>
<gene>
    <name evidence="4" type="ORF">FPQ13_00210</name>
</gene>
<dbReference type="SUPFAM" id="SSF53335">
    <property type="entry name" value="S-adenosyl-L-methionine-dependent methyltransferases"/>
    <property type="match status" value="1"/>
</dbReference>
<dbReference type="Proteomes" id="UP000316425">
    <property type="component" value="Unassembled WGS sequence"/>
</dbReference>
<dbReference type="Gene3D" id="3.30.2130.30">
    <property type="match status" value="1"/>
</dbReference>
<keyword evidence="2 4" id="KW-0808">Transferase</keyword>
<dbReference type="InterPro" id="IPR029063">
    <property type="entry name" value="SAM-dependent_MTases_sf"/>
</dbReference>
<sequence>MGLEGLVKEEIKQLGYVNIQTENGRVIFESDLAGIARSNIWLRTADRIKIMIGQFSAFSFEELFDQTFELPWHEWIEEEGFIHVVGKSHKSKLYSVPDSQRIVKKAIVKKIQERKKIYTALPETGPRYKVEVSILKDEVTLSLDASGAGLHKRGYRIDQVEAPLKETLAAALIQLTNWRPDRTFVDPFAGSGTIPIEAALIGQNIAPGFNRSFAAEEWNTLPQDIWERALEEAEDLANYDQPLDIQGSDLDPKAIQISEQNALEAGLGDLIQFKQMRVEDFKPRTEGGYLIGNPPYGDRIGEKKEVEKMYQSIGNIMHDHPTWSVYLLTSNENFEQLYGKKATKKRKLFNGFIRTDYYQYFGRKPK</sequence>
<dbReference type="InterPro" id="IPR054170">
    <property type="entry name" value="RlmL_1st"/>
</dbReference>
<reference evidence="4 5" key="1">
    <citation type="submission" date="2019-07" db="EMBL/GenBank/DDBJ databases">
        <title>Allobacillus sp. nov. SKP isolated from shrimp paste of Euphausiacea.</title>
        <authorList>
            <person name="Kanchanasin P."/>
            <person name="Tanasupawat S."/>
            <person name="Shi W."/>
            <person name="Wu L."/>
            <person name="Ma J."/>
        </authorList>
    </citation>
    <scope>NUCLEOTIDE SEQUENCE [LARGE SCALE GENOMIC DNA]</scope>
    <source>
        <strain evidence="4 5">SKP4-8</strain>
    </source>
</reference>
<dbReference type="InterPro" id="IPR004114">
    <property type="entry name" value="THUMP_dom"/>
</dbReference>
<dbReference type="GO" id="GO:0003723">
    <property type="term" value="F:RNA binding"/>
    <property type="evidence" value="ECO:0007669"/>
    <property type="project" value="InterPro"/>
</dbReference>
<evidence type="ECO:0000313" key="4">
    <source>
        <dbReference type="EMBL" id="TSJ67854.1"/>
    </source>
</evidence>
<accession>A0A556PTY7</accession>
<dbReference type="InterPro" id="IPR000241">
    <property type="entry name" value="RlmKL-like_Mtase"/>
</dbReference>
<proteinExistence type="predicted"/>
<dbReference type="Pfam" id="PF01170">
    <property type="entry name" value="UPF0020"/>
    <property type="match status" value="1"/>
</dbReference>
<dbReference type="EMBL" id="VMHE01000001">
    <property type="protein sequence ID" value="TSJ67854.1"/>
    <property type="molecule type" value="Genomic_DNA"/>
</dbReference>
<dbReference type="PANTHER" id="PTHR47313:SF1">
    <property type="entry name" value="RIBOSOMAL RNA LARGE SUBUNIT METHYLTRANSFERASE K_L"/>
    <property type="match status" value="1"/>
</dbReference>
<feature type="domain" description="THUMP" evidence="3">
    <location>
        <begin position="47"/>
        <end position="145"/>
    </location>
</feature>
<evidence type="ECO:0000313" key="5">
    <source>
        <dbReference type="Proteomes" id="UP000316425"/>
    </source>
</evidence>
<dbReference type="OrthoDB" id="9809404at2"/>
<dbReference type="AlphaFoldDB" id="A0A556PTY7"/>
<dbReference type="SMART" id="SM00981">
    <property type="entry name" value="THUMP"/>
    <property type="match status" value="1"/>
</dbReference>
<organism evidence="4 5">
    <name type="scientific">Allobacillus salarius</name>
    <dbReference type="NCBI Taxonomy" id="1955272"/>
    <lineage>
        <taxon>Bacteria</taxon>
        <taxon>Bacillati</taxon>
        <taxon>Bacillota</taxon>
        <taxon>Bacilli</taxon>
        <taxon>Bacillales</taxon>
        <taxon>Bacillaceae</taxon>
        <taxon>Allobacillus</taxon>
    </lineage>
</organism>
<protein>
    <submittedName>
        <fullName evidence="4">Class I SAM-dependent RNA methyltransferase</fullName>
    </submittedName>
</protein>
<dbReference type="Pfam" id="PF22020">
    <property type="entry name" value="RlmL_1st"/>
    <property type="match status" value="1"/>
</dbReference>
<dbReference type="GO" id="GO:0070043">
    <property type="term" value="F:rRNA (guanine-N7-)-methyltransferase activity"/>
    <property type="evidence" value="ECO:0007669"/>
    <property type="project" value="TreeGrafter"/>
</dbReference>
<comment type="caution">
    <text evidence="4">The sequence shown here is derived from an EMBL/GenBank/DDBJ whole genome shotgun (WGS) entry which is preliminary data.</text>
</comment>
<keyword evidence="5" id="KW-1185">Reference proteome</keyword>
<dbReference type="GO" id="GO:0008990">
    <property type="term" value="F:rRNA (guanine-N2-)-methyltransferase activity"/>
    <property type="evidence" value="ECO:0007669"/>
    <property type="project" value="TreeGrafter"/>
</dbReference>